<reference evidence="2 3" key="1">
    <citation type="journal article" date="2019" name="Commun. Biol.">
        <title>The bagworm genome reveals a unique fibroin gene that provides high tensile strength.</title>
        <authorList>
            <person name="Kono N."/>
            <person name="Nakamura H."/>
            <person name="Ohtoshi R."/>
            <person name="Tomita M."/>
            <person name="Numata K."/>
            <person name="Arakawa K."/>
        </authorList>
    </citation>
    <scope>NUCLEOTIDE SEQUENCE [LARGE SCALE GENOMIC DNA]</scope>
</reference>
<dbReference type="Proteomes" id="UP000299102">
    <property type="component" value="Unassembled WGS sequence"/>
</dbReference>
<keyword evidence="3" id="KW-1185">Reference proteome</keyword>
<feature type="compositionally biased region" description="Polar residues" evidence="1">
    <location>
        <begin position="86"/>
        <end position="95"/>
    </location>
</feature>
<protein>
    <submittedName>
        <fullName evidence="2">Uncharacterized protein</fullName>
    </submittedName>
</protein>
<proteinExistence type="predicted"/>
<evidence type="ECO:0000313" key="2">
    <source>
        <dbReference type="EMBL" id="GBP55220.1"/>
    </source>
</evidence>
<evidence type="ECO:0000313" key="3">
    <source>
        <dbReference type="Proteomes" id="UP000299102"/>
    </source>
</evidence>
<comment type="caution">
    <text evidence="2">The sequence shown here is derived from an EMBL/GenBank/DDBJ whole genome shotgun (WGS) entry which is preliminary data.</text>
</comment>
<feature type="region of interest" description="Disordered" evidence="1">
    <location>
        <begin position="78"/>
        <end position="101"/>
    </location>
</feature>
<sequence>MATHKVRRAPTIETCPSGAKLVAHERATFAIYYLTRAGNGAVREGAKFKLIRRRWAYLVAGKLAETRQERVPFANIISRSGERPSPSLNAISSDDTVLKRR</sequence>
<dbReference type="EMBL" id="BGZK01000663">
    <property type="protein sequence ID" value="GBP55220.1"/>
    <property type="molecule type" value="Genomic_DNA"/>
</dbReference>
<dbReference type="AlphaFoldDB" id="A0A4C1WWF3"/>
<evidence type="ECO:0000256" key="1">
    <source>
        <dbReference type="SAM" id="MobiDB-lite"/>
    </source>
</evidence>
<name>A0A4C1WWF3_EUMVA</name>
<gene>
    <name evidence="2" type="ORF">EVAR_36803_1</name>
</gene>
<accession>A0A4C1WWF3</accession>
<organism evidence="2 3">
    <name type="scientific">Eumeta variegata</name>
    <name type="common">Bagworm moth</name>
    <name type="synonym">Eumeta japonica</name>
    <dbReference type="NCBI Taxonomy" id="151549"/>
    <lineage>
        <taxon>Eukaryota</taxon>
        <taxon>Metazoa</taxon>
        <taxon>Ecdysozoa</taxon>
        <taxon>Arthropoda</taxon>
        <taxon>Hexapoda</taxon>
        <taxon>Insecta</taxon>
        <taxon>Pterygota</taxon>
        <taxon>Neoptera</taxon>
        <taxon>Endopterygota</taxon>
        <taxon>Lepidoptera</taxon>
        <taxon>Glossata</taxon>
        <taxon>Ditrysia</taxon>
        <taxon>Tineoidea</taxon>
        <taxon>Psychidae</taxon>
        <taxon>Oiketicinae</taxon>
        <taxon>Eumeta</taxon>
    </lineage>
</organism>